<feature type="DNA-binding region" description="HMG box" evidence="3">
    <location>
        <begin position="28"/>
        <end position="96"/>
    </location>
</feature>
<dbReference type="PANTHER" id="PTHR10270">
    <property type="entry name" value="SOX TRANSCRIPTION FACTOR"/>
    <property type="match status" value="1"/>
</dbReference>
<sequence length="190" mass="21775">MYDAQQQWQTPKQEGEQVAEDYDKEDNSHRPPNAFILYSQAKRSEAQRQNPTLSNTEVSRILGKMWKEVPNEIKLQYKQKAAKLQEEFKKQHPDYTYRKARRKRALNELLTKSTHGYAGFPTPGPQDMAMYQQAMIQGAPVAMYPPVGIPQQMPNGFSPQGYIPYQMPMAQQQAAPMNSANPQQSGNGYY</sequence>
<dbReference type="SMART" id="SM00398">
    <property type="entry name" value="HMG"/>
    <property type="match status" value="1"/>
</dbReference>
<dbReference type="Gene3D" id="1.10.30.10">
    <property type="entry name" value="High mobility group box domain"/>
    <property type="match status" value="1"/>
</dbReference>
<feature type="compositionally biased region" description="Polar residues" evidence="4">
    <location>
        <begin position="1"/>
        <end position="12"/>
    </location>
</feature>
<evidence type="ECO:0000256" key="1">
    <source>
        <dbReference type="ARBA" id="ARBA00023125"/>
    </source>
</evidence>
<keyword evidence="3" id="KW-0539">Nucleus</keyword>
<organism evidence="6 7">
    <name type="scientific">Tritrichomonas musculus</name>
    <dbReference type="NCBI Taxonomy" id="1915356"/>
    <lineage>
        <taxon>Eukaryota</taxon>
        <taxon>Metamonada</taxon>
        <taxon>Parabasalia</taxon>
        <taxon>Tritrichomonadida</taxon>
        <taxon>Tritrichomonadidae</taxon>
        <taxon>Tritrichomonas</taxon>
    </lineage>
</organism>
<evidence type="ECO:0000256" key="4">
    <source>
        <dbReference type="SAM" id="MobiDB-lite"/>
    </source>
</evidence>
<dbReference type="InterPro" id="IPR050140">
    <property type="entry name" value="SRY-related_HMG-box_TF-like"/>
</dbReference>
<evidence type="ECO:0000256" key="2">
    <source>
        <dbReference type="ARBA" id="ARBA00023163"/>
    </source>
</evidence>
<keyword evidence="2" id="KW-0804">Transcription</keyword>
<dbReference type="EMBL" id="JAPFFF010000001">
    <property type="protein sequence ID" value="KAK8898878.1"/>
    <property type="molecule type" value="Genomic_DNA"/>
</dbReference>
<proteinExistence type="predicted"/>
<evidence type="ECO:0000313" key="6">
    <source>
        <dbReference type="EMBL" id="KAK8898878.1"/>
    </source>
</evidence>
<evidence type="ECO:0000259" key="5">
    <source>
        <dbReference type="PROSITE" id="PS50118"/>
    </source>
</evidence>
<feature type="domain" description="HMG box" evidence="5">
    <location>
        <begin position="28"/>
        <end position="96"/>
    </location>
</feature>
<reference evidence="6 7" key="1">
    <citation type="submission" date="2024-04" db="EMBL/GenBank/DDBJ databases">
        <title>Tritrichomonas musculus Genome.</title>
        <authorList>
            <person name="Alves-Ferreira E."/>
            <person name="Grigg M."/>
            <person name="Lorenzi H."/>
            <person name="Galac M."/>
        </authorList>
    </citation>
    <scope>NUCLEOTIDE SEQUENCE [LARGE SCALE GENOMIC DNA]</scope>
    <source>
        <strain evidence="6 7">EAF2021</strain>
    </source>
</reference>
<dbReference type="InterPro" id="IPR009071">
    <property type="entry name" value="HMG_box_dom"/>
</dbReference>
<protein>
    <submittedName>
        <fullName evidence="6">Transcription factor SOX-17</fullName>
    </submittedName>
</protein>
<feature type="region of interest" description="Disordered" evidence="4">
    <location>
        <begin position="1"/>
        <end position="33"/>
    </location>
</feature>
<dbReference type="PANTHER" id="PTHR10270:SF161">
    <property type="entry name" value="SEX-DETERMINING REGION Y PROTEIN"/>
    <property type="match status" value="1"/>
</dbReference>
<accession>A0ABR2L784</accession>
<comment type="caution">
    <text evidence="6">The sequence shown here is derived from an EMBL/GenBank/DDBJ whole genome shotgun (WGS) entry which is preliminary data.</text>
</comment>
<name>A0ABR2L784_9EUKA</name>
<dbReference type="PROSITE" id="PS50118">
    <property type="entry name" value="HMG_BOX_2"/>
    <property type="match status" value="1"/>
</dbReference>
<dbReference type="SUPFAM" id="SSF47095">
    <property type="entry name" value="HMG-box"/>
    <property type="match status" value="1"/>
</dbReference>
<gene>
    <name evidence="6" type="ORF">M9Y10_001170</name>
</gene>
<keyword evidence="1 3" id="KW-0238">DNA-binding</keyword>
<dbReference type="Proteomes" id="UP001470230">
    <property type="component" value="Unassembled WGS sequence"/>
</dbReference>
<dbReference type="InterPro" id="IPR036910">
    <property type="entry name" value="HMG_box_dom_sf"/>
</dbReference>
<evidence type="ECO:0000313" key="7">
    <source>
        <dbReference type="Proteomes" id="UP001470230"/>
    </source>
</evidence>
<dbReference type="Pfam" id="PF00505">
    <property type="entry name" value="HMG_box"/>
    <property type="match status" value="1"/>
</dbReference>
<keyword evidence="7" id="KW-1185">Reference proteome</keyword>
<evidence type="ECO:0000256" key="3">
    <source>
        <dbReference type="PROSITE-ProRule" id="PRU00267"/>
    </source>
</evidence>